<evidence type="ECO:0000259" key="8">
    <source>
        <dbReference type="PROSITE" id="PS50928"/>
    </source>
</evidence>
<dbReference type="PANTHER" id="PTHR43386">
    <property type="entry name" value="OLIGOPEPTIDE TRANSPORT SYSTEM PERMEASE PROTEIN APPC"/>
    <property type="match status" value="1"/>
</dbReference>
<feature type="domain" description="ABC transmembrane type-1" evidence="8">
    <location>
        <begin position="86"/>
        <end position="276"/>
    </location>
</feature>
<evidence type="ECO:0000256" key="5">
    <source>
        <dbReference type="ARBA" id="ARBA00022989"/>
    </source>
</evidence>
<dbReference type="EMBL" id="FCOL02000026">
    <property type="protein sequence ID" value="SAL71536.1"/>
    <property type="molecule type" value="Genomic_DNA"/>
</dbReference>
<evidence type="ECO:0000256" key="4">
    <source>
        <dbReference type="ARBA" id="ARBA00022692"/>
    </source>
</evidence>
<dbReference type="AlphaFoldDB" id="A0A158JRS7"/>
<keyword evidence="2 7" id="KW-0813">Transport</keyword>
<gene>
    <name evidence="9" type="ORF">AWB67_04180</name>
</gene>
<feature type="transmembrane region" description="Helical" evidence="7">
    <location>
        <begin position="20"/>
        <end position="42"/>
    </location>
</feature>
<dbReference type="GO" id="GO:0005886">
    <property type="term" value="C:plasma membrane"/>
    <property type="evidence" value="ECO:0007669"/>
    <property type="project" value="UniProtKB-SubCell"/>
</dbReference>
<sequence length="285" mass="29994">MSTAPSPAVKAPRFERSTALLRSPTFVIGALILLFWVACALIGQHVVPQDPYASDPLNSLTPPDATHWFGTDQLGRDVFARVIVGARDILTIAPLATLLGTLAGTAIGLVVGYFGGWVDNVIGRVIDALLALPLVIVALLALAAVGASNATVIIVIGLTFAPITARTVRSAVFAERNLDYVLAAQLRGENAFYIMFAEILPNVLQPIIVEATVRLGYAIFAVATLSFLGFGIQPPSADWGLALSECYTLMAGGAWWTVVFDALAIASLVVGVNLVADAIQGVLDR</sequence>
<dbReference type="OrthoDB" id="9805884at2"/>
<reference evidence="9" key="1">
    <citation type="submission" date="2016-01" db="EMBL/GenBank/DDBJ databases">
        <authorList>
            <person name="Peeters C."/>
        </authorList>
    </citation>
    <scope>NUCLEOTIDE SEQUENCE [LARGE SCALE GENOMIC DNA]</scope>
    <source>
        <strain evidence="9">LMG 22937</strain>
    </source>
</reference>
<feature type="transmembrane region" description="Helical" evidence="7">
    <location>
        <begin position="215"/>
        <end position="233"/>
    </location>
</feature>
<dbReference type="Pfam" id="PF12911">
    <property type="entry name" value="OppC_N"/>
    <property type="match status" value="1"/>
</dbReference>
<accession>A0A158JRS7</accession>
<dbReference type="Proteomes" id="UP000054925">
    <property type="component" value="Unassembled WGS sequence"/>
</dbReference>
<evidence type="ECO:0000256" key="1">
    <source>
        <dbReference type="ARBA" id="ARBA00004651"/>
    </source>
</evidence>
<feature type="transmembrane region" description="Helical" evidence="7">
    <location>
        <begin position="253"/>
        <end position="276"/>
    </location>
</feature>
<evidence type="ECO:0000256" key="2">
    <source>
        <dbReference type="ARBA" id="ARBA00022448"/>
    </source>
</evidence>
<proteinExistence type="inferred from homology"/>
<organism evidence="9 10">
    <name type="scientific">Caballeronia terrestris</name>
    <dbReference type="NCBI Taxonomy" id="1226301"/>
    <lineage>
        <taxon>Bacteria</taxon>
        <taxon>Pseudomonadati</taxon>
        <taxon>Pseudomonadota</taxon>
        <taxon>Betaproteobacteria</taxon>
        <taxon>Burkholderiales</taxon>
        <taxon>Burkholderiaceae</taxon>
        <taxon>Caballeronia</taxon>
    </lineage>
</organism>
<protein>
    <submittedName>
        <fullName evidence="9">Binding-protein-dependent transport system inner membrane protein</fullName>
    </submittedName>
</protein>
<dbReference type="PANTHER" id="PTHR43386:SF25">
    <property type="entry name" value="PEPTIDE ABC TRANSPORTER PERMEASE PROTEIN"/>
    <property type="match status" value="1"/>
</dbReference>
<feature type="transmembrane region" description="Helical" evidence="7">
    <location>
        <begin position="89"/>
        <end position="114"/>
    </location>
</feature>
<evidence type="ECO:0000313" key="9">
    <source>
        <dbReference type="EMBL" id="SAL71536.1"/>
    </source>
</evidence>
<dbReference type="InterPro" id="IPR000515">
    <property type="entry name" value="MetI-like"/>
</dbReference>
<comment type="subcellular location">
    <subcellularLocation>
        <location evidence="1 7">Cell membrane</location>
        <topology evidence="1 7">Multi-pass membrane protein</topology>
    </subcellularLocation>
</comment>
<comment type="similarity">
    <text evidence="7">Belongs to the binding-protein-dependent transport system permease family.</text>
</comment>
<keyword evidence="4 7" id="KW-0812">Transmembrane</keyword>
<dbReference type="SUPFAM" id="SSF161098">
    <property type="entry name" value="MetI-like"/>
    <property type="match status" value="1"/>
</dbReference>
<keyword evidence="6 7" id="KW-0472">Membrane</keyword>
<comment type="caution">
    <text evidence="9">The sequence shown here is derived from an EMBL/GenBank/DDBJ whole genome shotgun (WGS) entry which is preliminary data.</text>
</comment>
<keyword evidence="3" id="KW-1003">Cell membrane</keyword>
<name>A0A158JRS7_9BURK</name>
<dbReference type="PROSITE" id="PS50928">
    <property type="entry name" value="ABC_TM1"/>
    <property type="match status" value="1"/>
</dbReference>
<dbReference type="RefSeq" id="WP_087658096.1">
    <property type="nucleotide sequence ID" value="NZ_FCOL02000026.1"/>
</dbReference>
<dbReference type="GO" id="GO:0055085">
    <property type="term" value="P:transmembrane transport"/>
    <property type="evidence" value="ECO:0007669"/>
    <property type="project" value="InterPro"/>
</dbReference>
<evidence type="ECO:0000256" key="6">
    <source>
        <dbReference type="ARBA" id="ARBA00023136"/>
    </source>
</evidence>
<feature type="transmembrane region" description="Helical" evidence="7">
    <location>
        <begin position="134"/>
        <end position="160"/>
    </location>
</feature>
<keyword evidence="5 7" id="KW-1133">Transmembrane helix</keyword>
<dbReference type="Pfam" id="PF00528">
    <property type="entry name" value="BPD_transp_1"/>
    <property type="match status" value="1"/>
</dbReference>
<dbReference type="InterPro" id="IPR050366">
    <property type="entry name" value="BP-dependent_transpt_permease"/>
</dbReference>
<dbReference type="Gene3D" id="1.10.3720.10">
    <property type="entry name" value="MetI-like"/>
    <property type="match status" value="1"/>
</dbReference>
<dbReference type="CDD" id="cd06261">
    <property type="entry name" value="TM_PBP2"/>
    <property type="match status" value="1"/>
</dbReference>
<dbReference type="InterPro" id="IPR025966">
    <property type="entry name" value="OppC_N"/>
</dbReference>
<evidence type="ECO:0000313" key="10">
    <source>
        <dbReference type="Proteomes" id="UP000054925"/>
    </source>
</evidence>
<evidence type="ECO:0000256" key="3">
    <source>
        <dbReference type="ARBA" id="ARBA00022475"/>
    </source>
</evidence>
<evidence type="ECO:0000256" key="7">
    <source>
        <dbReference type="RuleBase" id="RU363032"/>
    </source>
</evidence>
<keyword evidence="10" id="KW-1185">Reference proteome</keyword>
<dbReference type="InterPro" id="IPR035906">
    <property type="entry name" value="MetI-like_sf"/>
</dbReference>